<comment type="caution">
    <text evidence="3">The sequence shown here is derived from an EMBL/GenBank/DDBJ whole genome shotgun (WGS) entry which is preliminary data.</text>
</comment>
<evidence type="ECO:0000259" key="2">
    <source>
        <dbReference type="PROSITE" id="PS50011"/>
    </source>
</evidence>
<dbReference type="InterPro" id="IPR000719">
    <property type="entry name" value="Prot_kinase_dom"/>
</dbReference>
<sequence length="322" mass="37304">MQPKIFIKLILSLAFAKRFNISSGIYKTSTSDLISDIKADGVYNTGTRIYKAFSDEDTNSEKPRTFIIKDYWPDENHNSEDVIRQLILDDIGDIIEKTTFKKFTLTPFVSERVVIDDREEHTRRTPLRGKAPSHISPLELSKEDFENKVRTESSRVSYKDACDIHREITTRMMENRLYSYVDRWHHRIVYEEAAISFYKLNSIKDMILVLKHSVECLRVIHKAGWIHRDISPGNIYLYTNPITKEKRGLIGDLEYAKRAGDDARSRVRTASSDFMAVEVSVQRYLFMDGENIAKQYIDAPTDSSSPYGGSQFGFFSIQKKLR</sequence>
<keyword evidence="1" id="KW-0732">Signal</keyword>
<name>A0A286UBB7_9AGAM</name>
<gene>
    <name evidence="3" type="ORF">PNOK_0693400</name>
</gene>
<dbReference type="STRING" id="2282107.A0A286UBB7"/>
<evidence type="ECO:0000256" key="1">
    <source>
        <dbReference type="SAM" id="SignalP"/>
    </source>
</evidence>
<reference evidence="3 4" key="1">
    <citation type="journal article" date="2017" name="Mol. Ecol.">
        <title>Comparative and population genomic landscape of Phellinus noxius: A hypervariable fungus causing root rot in trees.</title>
        <authorList>
            <person name="Chung C.L."/>
            <person name="Lee T.J."/>
            <person name="Akiba M."/>
            <person name="Lee H.H."/>
            <person name="Kuo T.H."/>
            <person name="Liu D."/>
            <person name="Ke H.M."/>
            <person name="Yokoi T."/>
            <person name="Roa M.B."/>
            <person name="Lu M.J."/>
            <person name="Chang Y.Y."/>
            <person name="Ann P.J."/>
            <person name="Tsai J.N."/>
            <person name="Chen C.Y."/>
            <person name="Tzean S.S."/>
            <person name="Ota Y."/>
            <person name="Hattori T."/>
            <person name="Sahashi N."/>
            <person name="Liou R.F."/>
            <person name="Kikuchi T."/>
            <person name="Tsai I.J."/>
        </authorList>
    </citation>
    <scope>NUCLEOTIDE SEQUENCE [LARGE SCALE GENOMIC DNA]</scope>
    <source>
        <strain evidence="3 4">FFPRI411160</strain>
    </source>
</reference>
<feature type="chain" id="PRO_5013729638" description="Protein kinase domain-containing protein" evidence="1">
    <location>
        <begin position="17"/>
        <end position="322"/>
    </location>
</feature>
<dbReference type="InParanoid" id="A0A286UBB7"/>
<dbReference type="PANTHER" id="PTHR38248:SF2">
    <property type="entry name" value="FUNK1 11"/>
    <property type="match status" value="1"/>
</dbReference>
<dbReference type="GO" id="GO:0005524">
    <property type="term" value="F:ATP binding"/>
    <property type="evidence" value="ECO:0007669"/>
    <property type="project" value="InterPro"/>
</dbReference>
<feature type="domain" description="Protein kinase" evidence="2">
    <location>
        <begin position="80"/>
        <end position="322"/>
    </location>
</feature>
<protein>
    <recommendedName>
        <fullName evidence="2">Protein kinase domain-containing protein</fullName>
    </recommendedName>
</protein>
<dbReference type="Pfam" id="PF17667">
    <property type="entry name" value="Pkinase_fungal"/>
    <property type="match status" value="1"/>
</dbReference>
<feature type="signal peptide" evidence="1">
    <location>
        <begin position="1"/>
        <end position="16"/>
    </location>
</feature>
<dbReference type="GO" id="GO:0004672">
    <property type="term" value="F:protein kinase activity"/>
    <property type="evidence" value="ECO:0007669"/>
    <property type="project" value="InterPro"/>
</dbReference>
<dbReference type="EMBL" id="NBII01000007">
    <property type="protein sequence ID" value="PAV16870.1"/>
    <property type="molecule type" value="Genomic_DNA"/>
</dbReference>
<dbReference type="PANTHER" id="PTHR38248">
    <property type="entry name" value="FUNK1 6"/>
    <property type="match status" value="1"/>
</dbReference>
<evidence type="ECO:0000313" key="3">
    <source>
        <dbReference type="EMBL" id="PAV16870.1"/>
    </source>
</evidence>
<dbReference type="Gene3D" id="1.10.510.10">
    <property type="entry name" value="Transferase(Phosphotransferase) domain 1"/>
    <property type="match status" value="1"/>
</dbReference>
<dbReference type="OrthoDB" id="3267961at2759"/>
<evidence type="ECO:0000313" key="4">
    <source>
        <dbReference type="Proteomes" id="UP000217199"/>
    </source>
</evidence>
<dbReference type="InterPro" id="IPR040976">
    <property type="entry name" value="Pkinase_fungal"/>
</dbReference>
<dbReference type="Proteomes" id="UP000217199">
    <property type="component" value="Unassembled WGS sequence"/>
</dbReference>
<dbReference type="AlphaFoldDB" id="A0A286UBB7"/>
<keyword evidence="4" id="KW-1185">Reference proteome</keyword>
<dbReference type="PROSITE" id="PS50011">
    <property type="entry name" value="PROTEIN_KINASE_DOM"/>
    <property type="match status" value="1"/>
</dbReference>
<dbReference type="SUPFAM" id="SSF56112">
    <property type="entry name" value="Protein kinase-like (PK-like)"/>
    <property type="match status" value="1"/>
</dbReference>
<dbReference type="InterPro" id="IPR011009">
    <property type="entry name" value="Kinase-like_dom_sf"/>
</dbReference>
<accession>A0A286UBB7</accession>
<proteinExistence type="predicted"/>
<organism evidence="3 4">
    <name type="scientific">Pyrrhoderma noxium</name>
    <dbReference type="NCBI Taxonomy" id="2282107"/>
    <lineage>
        <taxon>Eukaryota</taxon>
        <taxon>Fungi</taxon>
        <taxon>Dikarya</taxon>
        <taxon>Basidiomycota</taxon>
        <taxon>Agaricomycotina</taxon>
        <taxon>Agaricomycetes</taxon>
        <taxon>Hymenochaetales</taxon>
        <taxon>Hymenochaetaceae</taxon>
        <taxon>Pyrrhoderma</taxon>
    </lineage>
</organism>